<organism evidence="2 3">
    <name type="scientific">Weissella minor</name>
    <dbReference type="NCBI Taxonomy" id="1620"/>
    <lineage>
        <taxon>Bacteria</taxon>
        <taxon>Bacillati</taxon>
        <taxon>Bacillota</taxon>
        <taxon>Bacilli</taxon>
        <taxon>Lactobacillales</taxon>
        <taxon>Lactobacillaceae</taxon>
        <taxon>Weissella</taxon>
    </lineage>
</organism>
<evidence type="ECO:0000259" key="1">
    <source>
        <dbReference type="Pfam" id="PF14470"/>
    </source>
</evidence>
<sequence>MAIKNNDYNIAINENIIMKAENLYNPNRLIMNATNLILTNKRLIIHDKGMFGKGDNYREYDLKKIKVFNDVPCVQINQTNYIFLDIQFLDSDESIAMPNIKMAKAWRNNILSLVTGELNTLDYGNTGNKKESYSTSDQTKVSQYASKKCEACGATLKGKVGTVVKCDYCGEETLV</sequence>
<accession>A0A0R2JJV9</accession>
<evidence type="ECO:0000313" key="3">
    <source>
        <dbReference type="Proteomes" id="UP000051673"/>
    </source>
</evidence>
<protein>
    <recommendedName>
        <fullName evidence="1">YokE-like PH domain-containing protein</fullName>
    </recommendedName>
</protein>
<reference evidence="2 3" key="1">
    <citation type="journal article" date="2015" name="Genome Announc.">
        <title>Expanding the biotechnology potential of lactobacilli through comparative genomics of 213 strains and associated genera.</title>
        <authorList>
            <person name="Sun Z."/>
            <person name="Harris H.M."/>
            <person name="McCann A."/>
            <person name="Guo C."/>
            <person name="Argimon S."/>
            <person name="Zhang W."/>
            <person name="Yang X."/>
            <person name="Jeffery I.B."/>
            <person name="Cooney J.C."/>
            <person name="Kagawa T.F."/>
            <person name="Liu W."/>
            <person name="Song Y."/>
            <person name="Salvetti E."/>
            <person name="Wrobel A."/>
            <person name="Rasinkangas P."/>
            <person name="Parkhill J."/>
            <person name="Rea M.C."/>
            <person name="O'Sullivan O."/>
            <person name="Ritari J."/>
            <person name="Douillard F.P."/>
            <person name="Paul Ross R."/>
            <person name="Yang R."/>
            <person name="Briner A.E."/>
            <person name="Felis G.E."/>
            <person name="de Vos W.M."/>
            <person name="Barrangou R."/>
            <person name="Klaenhammer T.R."/>
            <person name="Caufield P.W."/>
            <person name="Cui Y."/>
            <person name="Zhang H."/>
            <person name="O'Toole P.W."/>
        </authorList>
    </citation>
    <scope>NUCLEOTIDE SEQUENCE [LARGE SCALE GENOMIC DNA]</scope>
    <source>
        <strain evidence="2 3">DSM 20014</strain>
    </source>
</reference>
<evidence type="ECO:0000313" key="2">
    <source>
        <dbReference type="EMBL" id="KRN76166.1"/>
    </source>
</evidence>
<dbReference type="Proteomes" id="UP000051673">
    <property type="component" value="Unassembled WGS sequence"/>
</dbReference>
<dbReference type="STRING" id="1620.IV67_GL001217"/>
<comment type="caution">
    <text evidence="2">The sequence shown here is derived from an EMBL/GenBank/DDBJ whole genome shotgun (WGS) entry which is preliminary data.</text>
</comment>
<dbReference type="InterPro" id="IPR039519">
    <property type="entry name" value="YokE-like_PH"/>
</dbReference>
<dbReference type="RefSeq" id="WP_057789074.1">
    <property type="nucleotide sequence ID" value="NZ_JQCD01000031.1"/>
</dbReference>
<dbReference type="Pfam" id="PF14470">
    <property type="entry name" value="bPH_3"/>
    <property type="match status" value="1"/>
</dbReference>
<name>A0A0R2JJV9_9LACO</name>
<gene>
    <name evidence="2" type="ORF">IV67_GL001217</name>
</gene>
<dbReference type="EMBL" id="JQCD01000031">
    <property type="protein sequence ID" value="KRN76166.1"/>
    <property type="molecule type" value="Genomic_DNA"/>
</dbReference>
<dbReference type="AlphaFoldDB" id="A0A0R2JJV9"/>
<dbReference type="OrthoDB" id="2339532at2"/>
<dbReference type="PATRIC" id="fig|1620.3.peg.1231"/>
<feature type="domain" description="YokE-like PH" evidence="1">
    <location>
        <begin position="13"/>
        <end position="100"/>
    </location>
</feature>
<proteinExistence type="predicted"/>
<keyword evidence="3" id="KW-1185">Reference proteome</keyword>